<accession>A0ABP0MJ95</accession>
<evidence type="ECO:0000313" key="2">
    <source>
        <dbReference type="EMBL" id="CAK9050195.1"/>
    </source>
</evidence>
<feature type="domain" description="DUF7869" evidence="1">
    <location>
        <begin position="149"/>
        <end position="323"/>
    </location>
</feature>
<dbReference type="EMBL" id="CAXAMN010017313">
    <property type="protein sequence ID" value="CAK9050195.1"/>
    <property type="molecule type" value="Genomic_DNA"/>
</dbReference>
<dbReference type="InterPro" id="IPR057191">
    <property type="entry name" value="DUF7869"/>
</dbReference>
<dbReference type="Pfam" id="PF25273">
    <property type="entry name" value="DUF7869"/>
    <property type="match status" value="1"/>
</dbReference>
<dbReference type="PANTHER" id="PTHR33153">
    <property type="entry name" value="MYND-TYPE DOMAIN-CONTAINING PROTEIN"/>
    <property type="match status" value="1"/>
</dbReference>
<evidence type="ECO:0000313" key="3">
    <source>
        <dbReference type="Proteomes" id="UP001642484"/>
    </source>
</evidence>
<keyword evidence="3" id="KW-1185">Reference proteome</keyword>
<protein>
    <recommendedName>
        <fullName evidence="1">DUF7869 domain-containing protein</fullName>
    </recommendedName>
</protein>
<sequence>MGSKSLWTQIVDTNWAQDVSSLPTRYLPPGNLQMLYSQCPGGMSYSHFTRRYNHRWANILRFAHPTNFPACDDCTAYKTAFEDSTDALDKFTISKQYKSHLDAVGEDRKFENWLQDSKPGDATLLIHADGMDQSKWVVPRRRHHLLTKSLSKYDRPKSKLQGIWLHGFAMFLYVLEPRLAGDGSMVSECLVRSLDKMHEYCTNHNIAFPRRVMLWVDNTVKESKNNTVYKLLSFILLQKGLELVGICMSRVGHTHGCLDQCFGIISRAMKFVDDLADDDDIVEKVTRIVQKVNLKAWLGSATVYVEKLESVRDFKSWLEHAPVRYAGALKDDISGAHSFVFLRRRDVPTHLHISCSSDRWPEQSNDVICLVKRFASDKNLSQDPVLVWPQAFMGLLPPLPQEPRPVRCFDVERRKKLLALADTLLNTDATESTGRTVRYLCKLAAAHAEPAPLPRLTWLLNRTVDEYDALISFDASSIRHMQHIVPQMRFAALFKKA</sequence>
<organism evidence="2 3">
    <name type="scientific">Durusdinium trenchii</name>
    <dbReference type="NCBI Taxonomy" id="1381693"/>
    <lineage>
        <taxon>Eukaryota</taxon>
        <taxon>Sar</taxon>
        <taxon>Alveolata</taxon>
        <taxon>Dinophyceae</taxon>
        <taxon>Suessiales</taxon>
        <taxon>Symbiodiniaceae</taxon>
        <taxon>Durusdinium</taxon>
    </lineage>
</organism>
<dbReference type="Proteomes" id="UP001642484">
    <property type="component" value="Unassembled WGS sequence"/>
</dbReference>
<dbReference type="PANTHER" id="PTHR33153:SF3">
    <property type="entry name" value="TRAFFICKING PROTEIN PARTICLE COMPLEX SUBUNIT 11 DOMAIN-CONTAINING PROTEIN"/>
    <property type="match status" value="1"/>
</dbReference>
<proteinExistence type="predicted"/>
<gene>
    <name evidence="2" type="ORF">CCMP2556_LOCUS25605</name>
</gene>
<evidence type="ECO:0000259" key="1">
    <source>
        <dbReference type="Pfam" id="PF25273"/>
    </source>
</evidence>
<comment type="caution">
    <text evidence="2">The sequence shown here is derived from an EMBL/GenBank/DDBJ whole genome shotgun (WGS) entry which is preliminary data.</text>
</comment>
<name>A0ABP0MJ95_9DINO</name>
<reference evidence="2 3" key="1">
    <citation type="submission" date="2024-02" db="EMBL/GenBank/DDBJ databases">
        <authorList>
            <person name="Chen Y."/>
            <person name="Shah S."/>
            <person name="Dougan E. K."/>
            <person name="Thang M."/>
            <person name="Chan C."/>
        </authorList>
    </citation>
    <scope>NUCLEOTIDE SEQUENCE [LARGE SCALE GENOMIC DNA]</scope>
</reference>